<accession>A0A428R3J4</accession>
<keyword evidence="2" id="KW-1185">Reference proteome</keyword>
<evidence type="ECO:0000313" key="2">
    <source>
        <dbReference type="Proteomes" id="UP000287972"/>
    </source>
</evidence>
<proteinExistence type="predicted"/>
<organism evidence="1 2">
    <name type="scientific">Fusarium floridanum</name>
    <dbReference type="NCBI Taxonomy" id="1325733"/>
    <lineage>
        <taxon>Eukaryota</taxon>
        <taxon>Fungi</taxon>
        <taxon>Dikarya</taxon>
        <taxon>Ascomycota</taxon>
        <taxon>Pezizomycotina</taxon>
        <taxon>Sordariomycetes</taxon>
        <taxon>Hypocreomycetidae</taxon>
        <taxon>Hypocreales</taxon>
        <taxon>Nectriaceae</taxon>
        <taxon>Fusarium</taxon>
        <taxon>Fusarium solani species complex</taxon>
    </lineage>
</organism>
<gene>
    <name evidence="1" type="ORF">CEP51_011945</name>
</gene>
<evidence type="ECO:0000313" key="1">
    <source>
        <dbReference type="EMBL" id="RSL72108.1"/>
    </source>
</evidence>
<dbReference type="Proteomes" id="UP000287972">
    <property type="component" value="Unassembled WGS sequence"/>
</dbReference>
<dbReference type="AlphaFoldDB" id="A0A428R3J4"/>
<name>A0A428R3J4_9HYPO</name>
<reference evidence="1 2" key="1">
    <citation type="submission" date="2017-06" db="EMBL/GenBank/DDBJ databases">
        <title>Comparative genomic analysis of Ambrosia Fusariam Clade fungi.</title>
        <authorList>
            <person name="Stajich J.E."/>
            <person name="Carrillo J."/>
            <person name="Kijimoto T."/>
            <person name="Eskalen A."/>
            <person name="O'Donnell K."/>
            <person name="Kasson M."/>
        </authorList>
    </citation>
    <scope>NUCLEOTIDE SEQUENCE [LARGE SCALE GENOMIC DNA]</scope>
    <source>
        <strain evidence="1 2">NRRL62606</strain>
    </source>
</reference>
<comment type="caution">
    <text evidence="1">The sequence shown here is derived from an EMBL/GenBank/DDBJ whole genome shotgun (WGS) entry which is preliminary data.</text>
</comment>
<dbReference type="EMBL" id="NKCL01000426">
    <property type="protein sequence ID" value="RSL72108.1"/>
    <property type="molecule type" value="Genomic_DNA"/>
</dbReference>
<protein>
    <submittedName>
        <fullName evidence="1">Uncharacterized protein</fullName>
    </submittedName>
</protein>
<sequence length="93" mass="10995">MVRIIKITALRRDMKSQLKIARRRNLFETEVLWMMFFIVVFAMIEADESPNRIYRQCNERSLTSCVGMKRHGNLNKDYDQPWASDKGAVTLQL</sequence>